<dbReference type="AlphaFoldDB" id="A0A6I2UKG1"/>
<dbReference type="GO" id="GO:0016757">
    <property type="term" value="F:glycosyltransferase activity"/>
    <property type="evidence" value="ECO:0007669"/>
    <property type="project" value="UniProtKB-KW"/>
</dbReference>
<gene>
    <name evidence="5" type="ORF">FYJ84_11640</name>
</gene>
<dbReference type="Gene3D" id="3.40.50.2000">
    <property type="entry name" value="Glycogen Phosphorylase B"/>
    <property type="match status" value="2"/>
</dbReference>
<organism evidence="5 6">
    <name type="scientific">Anaerovibrio slackiae</name>
    <dbReference type="NCBI Taxonomy" id="2652309"/>
    <lineage>
        <taxon>Bacteria</taxon>
        <taxon>Bacillati</taxon>
        <taxon>Bacillota</taxon>
        <taxon>Negativicutes</taxon>
        <taxon>Selenomonadales</taxon>
        <taxon>Selenomonadaceae</taxon>
        <taxon>Anaerovibrio</taxon>
    </lineage>
</organism>
<dbReference type="Pfam" id="PF00534">
    <property type="entry name" value="Glycos_transf_1"/>
    <property type="match status" value="1"/>
</dbReference>
<dbReference type="InterPro" id="IPR028098">
    <property type="entry name" value="Glyco_trans_4-like_N"/>
</dbReference>
<keyword evidence="6" id="KW-1185">Reference proteome</keyword>
<dbReference type="PANTHER" id="PTHR12526:SF629">
    <property type="entry name" value="TEICHURONIC ACID BIOSYNTHESIS GLYCOSYLTRANSFERASE TUAH-RELATED"/>
    <property type="match status" value="1"/>
</dbReference>
<evidence type="ECO:0000256" key="2">
    <source>
        <dbReference type="ARBA" id="ARBA00022679"/>
    </source>
</evidence>
<dbReference type="InterPro" id="IPR001296">
    <property type="entry name" value="Glyco_trans_1"/>
</dbReference>
<dbReference type="Pfam" id="PF13439">
    <property type="entry name" value="Glyco_transf_4"/>
    <property type="match status" value="1"/>
</dbReference>
<evidence type="ECO:0000259" key="3">
    <source>
        <dbReference type="Pfam" id="PF00534"/>
    </source>
</evidence>
<comment type="caution">
    <text evidence="5">The sequence shown here is derived from an EMBL/GenBank/DDBJ whole genome shotgun (WGS) entry which is preliminary data.</text>
</comment>
<name>A0A6I2UKG1_9FIRM</name>
<proteinExistence type="predicted"/>
<feature type="domain" description="Glycosyltransferase subfamily 4-like N-terminal" evidence="4">
    <location>
        <begin position="28"/>
        <end position="176"/>
    </location>
</feature>
<evidence type="ECO:0000256" key="1">
    <source>
        <dbReference type="ARBA" id="ARBA00022676"/>
    </source>
</evidence>
<accession>A0A6I2UKG1</accession>
<evidence type="ECO:0000313" key="5">
    <source>
        <dbReference type="EMBL" id="MSU09631.1"/>
    </source>
</evidence>
<dbReference type="EMBL" id="VUNR01000028">
    <property type="protein sequence ID" value="MSU09631.1"/>
    <property type="molecule type" value="Genomic_DNA"/>
</dbReference>
<dbReference type="Proteomes" id="UP000433181">
    <property type="component" value="Unassembled WGS sequence"/>
</dbReference>
<dbReference type="SUPFAM" id="SSF53756">
    <property type="entry name" value="UDP-Glycosyltransferase/glycogen phosphorylase"/>
    <property type="match status" value="1"/>
</dbReference>
<evidence type="ECO:0000313" key="6">
    <source>
        <dbReference type="Proteomes" id="UP000433181"/>
    </source>
</evidence>
<reference evidence="5 6" key="1">
    <citation type="submission" date="2019-08" db="EMBL/GenBank/DDBJ databases">
        <title>In-depth cultivation of the pig gut microbiome towards novel bacterial diversity and tailored functional studies.</title>
        <authorList>
            <person name="Wylensek D."/>
            <person name="Hitch T.C.A."/>
            <person name="Clavel T."/>
        </authorList>
    </citation>
    <scope>NUCLEOTIDE SEQUENCE [LARGE SCALE GENOMIC DNA]</scope>
    <source>
        <strain evidence="5 6">WCA-693-APC-5D-A</strain>
    </source>
</reference>
<sequence length="383" mass="44181">MRILPMKKVTSIVLNPYINDSRVIKETQTLRKAGYEVSVIALHDGREGLAEYEVMDGVAVHRIKLVSKSWSKLPPVQVLKYIEFCVRAICEIKADIVHCNDLNALPVGYILKSILRCKKIVYDAHELESEQDGQSRFVRVTSKLLESILIKKADVVMTVSNGIAKWYKNQYGIRKPYVVMNVPRWRKIPRTENMFAKEDARLLGKKIFLYQGGLTSGRGIDYMLEAFQKRNDNKAVLMFMGYGELEERIKKAAEMFDNIFYHDAVLPEDLWMYTISADYGLVCIENTCLSYYYSLPNKLFEYAMAGLPMVLTNLYEFVSLNNNYHFGVVLDELSVDAFNKKIDYLLSIDEAAYNKFGQNARKMAFDLSWECQEKVLLKSYSEL</sequence>
<dbReference type="PANTHER" id="PTHR12526">
    <property type="entry name" value="GLYCOSYLTRANSFERASE"/>
    <property type="match status" value="1"/>
</dbReference>
<feature type="domain" description="Glycosyl transferase family 1" evidence="3">
    <location>
        <begin position="203"/>
        <end position="363"/>
    </location>
</feature>
<keyword evidence="1" id="KW-0328">Glycosyltransferase</keyword>
<keyword evidence="2 5" id="KW-0808">Transferase</keyword>
<protein>
    <submittedName>
        <fullName evidence="5">Glycosyltransferase family 4 protein</fullName>
    </submittedName>
</protein>
<evidence type="ECO:0000259" key="4">
    <source>
        <dbReference type="Pfam" id="PF13439"/>
    </source>
</evidence>